<evidence type="ECO:0000313" key="2">
    <source>
        <dbReference type="EMBL" id="MBX38078.1"/>
    </source>
</evidence>
<sequence length="21" mass="2386">MNEKEMNDLKPCPVKLPGLTK</sequence>
<name>A0A2P2N6I1_RHIMU</name>
<evidence type="ECO:0000256" key="1">
    <source>
        <dbReference type="SAM" id="MobiDB-lite"/>
    </source>
</evidence>
<feature type="region of interest" description="Disordered" evidence="1">
    <location>
        <begin position="1"/>
        <end position="21"/>
    </location>
</feature>
<reference evidence="2" key="1">
    <citation type="submission" date="2018-02" db="EMBL/GenBank/DDBJ databases">
        <title>Rhizophora mucronata_Transcriptome.</title>
        <authorList>
            <person name="Meera S.P."/>
            <person name="Sreeshan A."/>
            <person name="Augustine A."/>
        </authorList>
    </citation>
    <scope>NUCLEOTIDE SEQUENCE</scope>
    <source>
        <tissue evidence="2">Leaf</tissue>
    </source>
</reference>
<protein>
    <submittedName>
        <fullName evidence="2">Uncharacterized protein</fullName>
    </submittedName>
</protein>
<dbReference type="EMBL" id="GGEC01057594">
    <property type="protein sequence ID" value="MBX38078.1"/>
    <property type="molecule type" value="Transcribed_RNA"/>
</dbReference>
<accession>A0A2P2N6I1</accession>
<dbReference type="AlphaFoldDB" id="A0A2P2N6I1"/>
<organism evidence="2">
    <name type="scientific">Rhizophora mucronata</name>
    <name type="common">Asiatic mangrove</name>
    <dbReference type="NCBI Taxonomy" id="61149"/>
    <lineage>
        <taxon>Eukaryota</taxon>
        <taxon>Viridiplantae</taxon>
        <taxon>Streptophyta</taxon>
        <taxon>Embryophyta</taxon>
        <taxon>Tracheophyta</taxon>
        <taxon>Spermatophyta</taxon>
        <taxon>Magnoliopsida</taxon>
        <taxon>eudicotyledons</taxon>
        <taxon>Gunneridae</taxon>
        <taxon>Pentapetalae</taxon>
        <taxon>rosids</taxon>
        <taxon>fabids</taxon>
        <taxon>Malpighiales</taxon>
        <taxon>Rhizophoraceae</taxon>
        <taxon>Rhizophora</taxon>
    </lineage>
</organism>
<proteinExistence type="predicted"/>